<feature type="compositionally biased region" description="Low complexity" evidence="1">
    <location>
        <begin position="878"/>
        <end position="905"/>
    </location>
</feature>
<feature type="region of interest" description="Disordered" evidence="1">
    <location>
        <begin position="718"/>
        <end position="756"/>
    </location>
</feature>
<evidence type="ECO:0000259" key="7">
    <source>
        <dbReference type="Pfam" id="PF22073"/>
    </source>
</evidence>
<feature type="region of interest" description="Disordered" evidence="1">
    <location>
        <begin position="1"/>
        <end position="23"/>
    </location>
</feature>
<protein>
    <recommendedName>
        <fullName evidence="12">Centrosomal protein of 192 kDa</fullName>
    </recommendedName>
</protein>
<feature type="compositionally biased region" description="Low complexity" evidence="1">
    <location>
        <begin position="279"/>
        <end position="288"/>
    </location>
</feature>
<evidence type="ECO:0000259" key="2">
    <source>
        <dbReference type="Pfam" id="PF22060"/>
    </source>
</evidence>
<evidence type="ECO:0000259" key="4">
    <source>
        <dbReference type="Pfam" id="PF22065"/>
    </source>
</evidence>
<feature type="compositionally biased region" description="Acidic residues" evidence="1">
    <location>
        <begin position="442"/>
        <end position="451"/>
    </location>
</feature>
<feature type="domain" description="Cep192-like" evidence="2">
    <location>
        <begin position="1066"/>
        <end position="1186"/>
    </location>
</feature>
<evidence type="ECO:0000259" key="6">
    <source>
        <dbReference type="Pfam" id="PF22067"/>
    </source>
</evidence>
<dbReference type="InterPro" id="IPR054090">
    <property type="entry name" value="Cep192_Spd-2-like_dom"/>
</dbReference>
<feature type="domain" description="Cep192-like" evidence="3">
    <location>
        <begin position="1188"/>
        <end position="1338"/>
    </location>
</feature>
<feature type="compositionally biased region" description="Polar residues" evidence="1">
    <location>
        <begin position="996"/>
        <end position="1007"/>
    </location>
</feature>
<dbReference type="InterPro" id="IPR054085">
    <property type="entry name" value="Cep192-like_D1"/>
</dbReference>
<dbReference type="GO" id="GO:0090307">
    <property type="term" value="P:mitotic spindle assembly"/>
    <property type="evidence" value="ECO:0007669"/>
    <property type="project" value="TreeGrafter"/>
</dbReference>
<dbReference type="Pfam" id="PF22076">
    <property type="entry name" value="Cep192_D6"/>
    <property type="match status" value="1"/>
</dbReference>
<feature type="domain" description="Cep192-like" evidence="4">
    <location>
        <begin position="1975"/>
        <end position="2094"/>
    </location>
</feature>
<evidence type="ECO:0000256" key="1">
    <source>
        <dbReference type="SAM" id="MobiDB-lite"/>
    </source>
</evidence>
<dbReference type="Pfam" id="PF22064">
    <property type="entry name" value="Cep192_D2"/>
    <property type="match status" value="1"/>
</dbReference>
<feature type="region of interest" description="Disordered" evidence="1">
    <location>
        <begin position="436"/>
        <end position="487"/>
    </location>
</feature>
<feature type="domain" description="Cep192-like" evidence="8">
    <location>
        <begin position="1588"/>
        <end position="1765"/>
    </location>
</feature>
<dbReference type="GO" id="GO:0090222">
    <property type="term" value="P:centrosome-templated microtubule nucleation"/>
    <property type="evidence" value="ECO:0007669"/>
    <property type="project" value="InterPro"/>
</dbReference>
<dbReference type="InterPro" id="IPR054092">
    <property type="entry name" value="Cep192-like_D6"/>
</dbReference>
<feature type="region of interest" description="Disordered" evidence="1">
    <location>
        <begin position="214"/>
        <end position="234"/>
    </location>
</feature>
<sequence>MGSGPGLPVAASTVAKIRPTSDNRQELVEASYLEGREQASAQSSVEHSKFSLNFKDDMDNADDFIAAHRMSDMLVKIDLDESTSRNQASLFGPLTAYTGSVPGRPTELATDLSSGLLTFAHSGRSNSTNVKVGPPLHTAVEEDNREDSDRFSGSNSSFLANEKLMSVDSINSDLSDDDIDLNNLPEDELDQYFNTFIPPDMQRGRVEGQEIAASDTPGIGHELSSPGFTEPDQYRHHFSHDYQQMPDVRLAATGMDSCPASDEDTEDELEAARRKGTTRTRLLPSTSRQLVGESHHTSFRPGLEGGSSDDESSRRGGPSVSGLEHRRSAEGQVINPPITGDGGDGSSGSDESGNDGGVSTLPLPAAPVQTTYDVLRGLGIVGEDQASNMTDLQGLIGDRVGPVGTGETSFSSANVQRADPVNWSMTMDRQEALVGFPQGEPQDSDEGIDEPDGCRQSLGLRGGPCGNASVAEPSDSMSEEEHNPLSTSLEPKYFSQSLHQDDSDDSWTNCPENVELEFQQEAKNTNSVVYQNEQGQWVTDLAYYSSFEKEQAPENLQEFQNESFVAPGQALEIIAKDQEEFEKEHQFIQEENIEPAPANATFQSDSSWKLPSSNYVLMRASQMSDFSQTDQSYLRLSLGQFFEQRSEALGRLSLRESLADIKRPSFGYVITSPEKREPFALLTPTELTDTTHNGTVDLEPDKTLNAEDLDKTIEASKEAIQSETSKQQKTLDSPSLDHSEDSNLGNQPSVSPDSNSSNLMLSISTIASAIADASISTDPSQLAGMIMELSKRKKPWPEVGSVGTNTAPPAESDTLPIEEQSVTMDSQQKSVFDMDKYLRTDLPEKHVEFTCPRLESTTSADTLKSQEPVVDENPYFRPSTSPLTHSSPSQTSFPSVESMTSPSSSRAGNCDKRQDSSPQSICSSPGLSRLTYISVNDGTLMPSPEKKNVAIDKNDRTMSLSTTIIRFSPTPPVEPDLQPNMDYQPHSKSLDPLPPQNSNSPCGSRSGSVLGCSRTQSECNYPSSVSDNVGNQKLLTNANCQQDLMGKAYGQFGTGALVGGLEDFRGQVIVPDELRFPNACCVGIASQTSLSLFNPSERWQQVSIVLSSLSIDGEKVDALPYQWLIVKNKTIIGPKTTEDQKVLFIPPQPGVYQCVLSVCSWPASAEAEMAARANIFAKRVVLVAIAENPAIEVELGKVACLDFGDLPVGGAKALALKLLNRTHATVPIRLVLSANATAWRCFSLSKNPVTSEAAQQAGHITTLSPPAVMNHVMHASYGENPETFVIWVHFKAPAKYSSSMEELGPPDEFVARVDIEVDSPGHTHVIKSIPLKARSGTARVHAPKDLQTVSLTAPLGKSSQQILPLKNAGNIDVQLKLKCSESDGCFSVSPNELSLKVGEERTMFVVFKAQESRKAKESVLTILVLPSGPQYEVTLKGEITSDISGKRAISSSGVLAPDLVNDVPPILSNKQFVAWGGVTLGRAIQQKLVLRNNSKTETQQLRLLIRGQDQDCFQLQSMFSLEERLTRHGELSIRPREDVTVHLLFAPTRVACMMAKLEIKQSGVRPSQPGIKFTIPLSGYGGTSNIILEDQRKQADGYVATLTDVAVGRVSKVCLCVRNTGSRAAFIKAVAFLDVFKRVTMEASVISIAPSQFILKERTQEVITILLKSTPRELSLCQMTVAQLATLCLFCGDEVSRQQYRKLLQSKPDGARKALSENSLLKNIEFGERFLGEELVTETYDLPLRPNEAHLFYGNMSKVVVCLMGSTKGLESVENSHSDESLPSSASDGGLTNGNVSLDVLPVKGPQGTGLKVPEPSLKSSEQLHKPSESWSIHPEQLLLPAPTINGPSATSTVQIRNNSPRALSFDLSWPAHCLTITPQHGVIEPQCHLQILISPNPSLANKSSLLPWSGQIYVQCDGQQKFIKVQIRQDLVLDVSTTAGETMLSALHPQAATPVVHLPRGPTKPLMSAQASLDPVKIRSKTVVFPISAPGETSEAQLEVENGDNDMRWYLSSFAPPYVKGVDTSGDVYRATYTAFRCSKVSGTLGAHEKMQVPFTFLPRDRGDYAQFWDLECHPVSEPQQKTKIRFQLCGTGTTSEGPQERDFSLAKTEPTVTQKIKVEPTVTKPRAEEAVRKGVYSPQNLYTFPATRVGESSALKVNIRNNSADTHESSALFEAAGSIQAQFFRQPSRRAAHPVRQQWKSYWAQYPPCPADVAKAPLHIVSFIPYSNAAGGSLTPL</sequence>
<feature type="region of interest" description="Disordered" evidence="1">
    <location>
        <begin position="254"/>
        <end position="365"/>
    </location>
</feature>
<dbReference type="GO" id="GO:0051298">
    <property type="term" value="P:centrosome duplication"/>
    <property type="evidence" value="ECO:0007669"/>
    <property type="project" value="InterPro"/>
</dbReference>
<dbReference type="Proteomes" id="UP001497482">
    <property type="component" value="Chromosome 7"/>
</dbReference>
<evidence type="ECO:0000313" key="10">
    <source>
        <dbReference type="EMBL" id="CAL1610483.1"/>
    </source>
</evidence>
<dbReference type="Pfam" id="PF22074">
    <property type="entry name" value="Cep192_D5"/>
    <property type="match status" value="1"/>
</dbReference>
<dbReference type="GO" id="GO:0005737">
    <property type="term" value="C:cytoplasm"/>
    <property type="evidence" value="ECO:0007669"/>
    <property type="project" value="TreeGrafter"/>
</dbReference>
<reference evidence="10 11" key="1">
    <citation type="submission" date="2024-04" db="EMBL/GenBank/DDBJ databases">
        <authorList>
            <person name="Waldvogel A.-M."/>
            <person name="Schoenle A."/>
        </authorList>
    </citation>
    <scope>NUCLEOTIDE SEQUENCE [LARGE SCALE GENOMIC DNA]</scope>
</reference>
<evidence type="ECO:0000313" key="11">
    <source>
        <dbReference type="Proteomes" id="UP001497482"/>
    </source>
</evidence>
<evidence type="ECO:0000259" key="9">
    <source>
        <dbReference type="Pfam" id="PF22076"/>
    </source>
</evidence>
<dbReference type="InterPro" id="IPR054088">
    <property type="entry name" value="Cep192-like_D8"/>
</dbReference>
<evidence type="ECO:0000259" key="5">
    <source>
        <dbReference type="Pfam" id="PF22066"/>
    </source>
</evidence>
<dbReference type="Pfam" id="PF22066">
    <property type="entry name" value="Cep192_D8"/>
    <property type="match status" value="1"/>
</dbReference>
<accession>A0AAV2MAU7</accession>
<feature type="region of interest" description="Disordered" evidence="1">
    <location>
        <begin position="966"/>
        <end position="1007"/>
    </location>
</feature>
<dbReference type="GO" id="GO:0071539">
    <property type="term" value="P:protein localization to centrosome"/>
    <property type="evidence" value="ECO:0007669"/>
    <property type="project" value="InterPro"/>
</dbReference>
<feature type="domain" description="Cep192/Spd-2-like" evidence="7">
    <location>
        <begin position="1464"/>
        <end position="1582"/>
    </location>
</feature>
<dbReference type="PANTHER" id="PTHR16029:SF11">
    <property type="entry name" value="CENTROSOMAL PROTEIN OF 192 KDA"/>
    <property type="match status" value="1"/>
</dbReference>
<dbReference type="InterPro" id="IPR054087">
    <property type="entry name" value="Cep192-like_D7"/>
</dbReference>
<dbReference type="InterPro" id="IPR054086">
    <property type="entry name" value="Cep192-like_D2"/>
</dbReference>
<dbReference type="Pfam" id="PF22073">
    <property type="entry name" value="Cep192_D4"/>
    <property type="match status" value="1"/>
</dbReference>
<dbReference type="GO" id="GO:0019901">
    <property type="term" value="F:protein kinase binding"/>
    <property type="evidence" value="ECO:0007669"/>
    <property type="project" value="TreeGrafter"/>
</dbReference>
<dbReference type="EMBL" id="OZ035829">
    <property type="protein sequence ID" value="CAL1610483.1"/>
    <property type="molecule type" value="Genomic_DNA"/>
</dbReference>
<evidence type="ECO:0000259" key="3">
    <source>
        <dbReference type="Pfam" id="PF22064"/>
    </source>
</evidence>
<feature type="domain" description="Cep192-like" evidence="6">
    <location>
        <begin position="1341"/>
        <end position="1439"/>
    </location>
</feature>
<dbReference type="GO" id="GO:0005814">
    <property type="term" value="C:centriole"/>
    <property type="evidence" value="ECO:0007669"/>
    <property type="project" value="TreeGrafter"/>
</dbReference>
<dbReference type="InterPro" id="IPR039103">
    <property type="entry name" value="Spd-2/CEP192"/>
</dbReference>
<feature type="compositionally biased region" description="Polar residues" evidence="1">
    <location>
        <begin position="916"/>
        <end position="926"/>
    </location>
</feature>
<dbReference type="PANTHER" id="PTHR16029">
    <property type="entry name" value="CENTROSOMAL PROTEIN OF 192 KDA"/>
    <property type="match status" value="1"/>
</dbReference>
<feature type="domain" description="Cep192-like" evidence="5">
    <location>
        <begin position="2133"/>
        <end position="2170"/>
    </location>
</feature>
<dbReference type="InterPro" id="IPR054091">
    <property type="entry name" value="Cep192-like_D5"/>
</dbReference>
<dbReference type="InterPro" id="IPR057662">
    <property type="entry name" value="CEP192_Aurora-A_bind"/>
</dbReference>
<evidence type="ECO:0000259" key="8">
    <source>
        <dbReference type="Pfam" id="PF22074"/>
    </source>
</evidence>
<dbReference type="Pfam" id="PF22065">
    <property type="entry name" value="Cep192_D7"/>
    <property type="match status" value="1"/>
</dbReference>
<dbReference type="InterPro" id="IPR054089">
    <property type="entry name" value="Cep192-like_D3"/>
</dbReference>
<dbReference type="Pfam" id="PF22060">
    <property type="entry name" value="Cep192_D1"/>
    <property type="match status" value="1"/>
</dbReference>
<dbReference type="Gene3D" id="2.60.40.10">
    <property type="entry name" value="Immunoglobulins"/>
    <property type="match status" value="2"/>
</dbReference>
<feature type="region of interest" description="Disordered" evidence="1">
    <location>
        <begin position="858"/>
        <end position="926"/>
    </location>
</feature>
<evidence type="ECO:0008006" key="12">
    <source>
        <dbReference type="Google" id="ProtNLM"/>
    </source>
</evidence>
<feature type="compositionally biased region" description="Polar residues" evidence="1">
    <location>
        <begin position="742"/>
        <end position="756"/>
    </location>
</feature>
<gene>
    <name evidence="10" type="ORF">KC01_LOCUS37096</name>
</gene>
<feature type="region of interest" description="Disordered" evidence="1">
    <location>
        <begin position="1773"/>
        <end position="1827"/>
    </location>
</feature>
<name>A0AAV2MAU7_KNICA</name>
<keyword evidence="11" id="KW-1185">Reference proteome</keyword>
<dbReference type="Pfam" id="PF25763">
    <property type="entry name" value="Aurora-A_bind_CEP192"/>
    <property type="match status" value="1"/>
</dbReference>
<feature type="compositionally biased region" description="Polar residues" evidence="1">
    <location>
        <begin position="719"/>
        <end position="733"/>
    </location>
</feature>
<proteinExistence type="predicted"/>
<feature type="domain" description="Cep192-like" evidence="9">
    <location>
        <begin position="1829"/>
        <end position="1929"/>
    </location>
</feature>
<dbReference type="InterPro" id="IPR013783">
    <property type="entry name" value="Ig-like_fold"/>
</dbReference>
<dbReference type="GO" id="GO:0000242">
    <property type="term" value="C:pericentriolar material"/>
    <property type="evidence" value="ECO:0007669"/>
    <property type="project" value="TreeGrafter"/>
</dbReference>
<dbReference type="Pfam" id="PF22067">
    <property type="entry name" value="Cep192_D3"/>
    <property type="match status" value="1"/>
</dbReference>
<organism evidence="10 11">
    <name type="scientific">Knipowitschia caucasica</name>
    <name type="common">Caucasian dwarf goby</name>
    <name type="synonym">Pomatoschistus caucasicus</name>
    <dbReference type="NCBI Taxonomy" id="637954"/>
    <lineage>
        <taxon>Eukaryota</taxon>
        <taxon>Metazoa</taxon>
        <taxon>Chordata</taxon>
        <taxon>Craniata</taxon>
        <taxon>Vertebrata</taxon>
        <taxon>Euteleostomi</taxon>
        <taxon>Actinopterygii</taxon>
        <taxon>Neopterygii</taxon>
        <taxon>Teleostei</taxon>
        <taxon>Neoteleostei</taxon>
        <taxon>Acanthomorphata</taxon>
        <taxon>Gobiaria</taxon>
        <taxon>Gobiiformes</taxon>
        <taxon>Gobioidei</taxon>
        <taxon>Gobiidae</taxon>
        <taxon>Gobiinae</taxon>
        <taxon>Knipowitschia</taxon>
    </lineage>
</organism>